<dbReference type="EMBL" id="JACICC010000015">
    <property type="protein sequence ID" value="MBB3811297.1"/>
    <property type="molecule type" value="Genomic_DNA"/>
</dbReference>
<evidence type="ECO:0000313" key="3">
    <source>
        <dbReference type="Proteomes" id="UP000537592"/>
    </source>
</evidence>
<protein>
    <submittedName>
        <fullName evidence="2">Uncharacterized protein</fullName>
    </submittedName>
</protein>
<organism evidence="2 3">
    <name type="scientific">Pseudochelatococcus contaminans</name>
    <dbReference type="NCBI Taxonomy" id="1538103"/>
    <lineage>
        <taxon>Bacteria</taxon>
        <taxon>Pseudomonadati</taxon>
        <taxon>Pseudomonadota</taxon>
        <taxon>Alphaproteobacteria</taxon>
        <taxon>Hyphomicrobiales</taxon>
        <taxon>Chelatococcaceae</taxon>
        <taxon>Pseudochelatococcus</taxon>
    </lineage>
</organism>
<reference evidence="2 3" key="1">
    <citation type="submission" date="2020-08" db="EMBL/GenBank/DDBJ databases">
        <title>Genomic Encyclopedia of Type Strains, Phase IV (KMG-IV): sequencing the most valuable type-strain genomes for metagenomic binning, comparative biology and taxonomic classification.</title>
        <authorList>
            <person name="Goeker M."/>
        </authorList>
    </citation>
    <scope>NUCLEOTIDE SEQUENCE [LARGE SCALE GENOMIC DNA]</scope>
    <source>
        <strain evidence="2 3">DSM 28760</strain>
    </source>
</reference>
<proteinExistence type="predicted"/>
<keyword evidence="3" id="KW-1185">Reference proteome</keyword>
<dbReference type="Proteomes" id="UP000537592">
    <property type="component" value="Unassembled WGS sequence"/>
</dbReference>
<accession>A0A7W6EIZ9</accession>
<dbReference type="AlphaFoldDB" id="A0A7W6EIZ9"/>
<comment type="caution">
    <text evidence="2">The sequence shown here is derived from an EMBL/GenBank/DDBJ whole genome shotgun (WGS) entry which is preliminary data.</text>
</comment>
<evidence type="ECO:0000313" key="2">
    <source>
        <dbReference type="EMBL" id="MBB3811297.1"/>
    </source>
</evidence>
<feature type="compositionally biased region" description="Basic residues" evidence="1">
    <location>
        <begin position="132"/>
        <end position="142"/>
    </location>
</feature>
<feature type="region of interest" description="Disordered" evidence="1">
    <location>
        <begin position="49"/>
        <end position="142"/>
    </location>
</feature>
<name>A0A7W6EIZ9_9HYPH</name>
<sequence length="142" mass="15308">MLGGVMQLDDAYLGGERNSAKAGQGSENKRPFAITVETTQDGRLQQAVIDPADFTKPSADLGVQSRSVMESVNPAPHSRRDYGPDTPWQGHDYARHPSGNTAIEGSAQRASGEVWPQPEDGRRSASANSSRRASRFSSHSKI</sequence>
<evidence type="ECO:0000256" key="1">
    <source>
        <dbReference type="SAM" id="MobiDB-lite"/>
    </source>
</evidence>
<gene>
    <name evidence="2" type="ORF">FHS81_003411</name>
</gene>
<feature type="region of interest" description="Disordered" evidence="1">
    <location>
        <begin position="1"/>
        <end position="33"/>
    </location>
</feature>